<sequence length="518" mass="57485">MRQGIRRWGFICLLCCAIALFPPISHAVTVQEVPNPRESYGGWVTDMADILLNDTEDRLNRIISELEAKNGTEMAVVTVRETAPSPTPKAFATELFNTWGIGKKGENNGVLFLISKGDRRVEIETGYGIAEILPDVRVANIIETEIVPRFKQKDFDGGAIAGTEELATILAGESPLSQQFDADIEPRFGSRAIWNFWSQIFAAIAGVNFIFAWYFLRRRNPLPPFGESRFNLSLNRHSYLLLYLCMTFAIASVLLYFMAQMQYPLPFILKSFGAVFLLSGIELARTQKEWLPLLLMLVFLSIVGMAIFPLSFPLLIGLCGAILPTNLLTFLAKRYLRKRYACNDCEHPLKKVAKKELEPHLTPAKKAARKRGSTTFEGWKCTHCYPPDAQQGLSVVAYILNHSRFHECPTCKELTVTQKTQRILRPTSMSYGKKLRTDECHCCDYQKEVELLIPKKIRISRQLSRTWRTRSWGSGSGSSSSGYSCSSGYSGGSSCSSSGGGSSFGGGESGGGGAGGDW</sequence>
<evidence type="ECO:0000256" key="3">
    <source>
        <dbReference type="SAM" id="SignalP"/>
    </source>
</evidence>
<dbReference type="InterPro" id="IPR007621">
    <property type="entry name" value="TPM_dom"/>
</dbReference>
<feature type="transmembrane region" description="Helical" evidence="2">
    <location>
        <begin position="314"/>
        <end position="332"/>
    </location>
</feature>
<keyword evidence="2" id="KW-0472">Membrane</keyword>
<dbReference type="Pfam" id="PF04536">
    <property type="entry name" value="TPM_phosphatase"/>
    <property type="match status" value="1"/>
</dbReference>
<feature type="transmembrane region" description="Helical" evidence="2">
    <location>
        <begin position="265"/>
        <end position="283"/>
    </location>
</feature>
<feature type="transmembrane region" description="Helical" evidence="2">
    <location>
        <begin position="196"/>
        <end position="216"/>
    </location>
</feature>
<evidence type="ECO:0000259" key="4">
    <source>
        <dbReference type="Pfam" id="PF04536"/>
    </source>
</evidence>
<feature type="transmembrane region" description="Helical" evidence="2">
    <location>
        <begin position="290"/>
        <end position="308"/>
    </location>
</feature>
<evidence type="ECO:0000256" key="1">
    <source>
        <dbReference type="SAM" id="MobiDB-lite"/>
    </source>
</evidence>
<feature type="signal peptide" evidence="3">
    <location>
        <begin position="1"/>
        <end position="27"/>
    </location>
</feature>
<protein>
    <submittedName>
        <fullName evidence="5">TPM domain-containing protein</fullName>
    </submittedName>
</protein>
<feature type="transmembrane region" description="Helical" evidence="2">
    <location>
        <begin position="237"/>
        <end position="259"/>
    </location>
</feature>
<keyword evidence="2" id="KW-0812">Transmembrane</keyword>
<proteinExistence type="predicted"/>
<keyword evidence="3" id="KW-0732">Signal</keyword>
<dbReference type="Gene3D" id="3.10.310.50">
    <property type="match status" value="1"/>
</dbReference>
<dbReference type="AlphaFoldDB" id="A0A8J7IUL5"/>
<feature type="compositionally biased region" description="Gly residues" evidence="1">
    <location>
        <begin position="498"/>
        <end position="518"/>
    </location>
</feature>
<evidence type="ECO:0000313" key="6">
    <source>
        <dbReference type="Proteomes" id="UP000654482"/>
    </source>
</evidence>
<reference evidence="5" key="1">
    <citation type="submission" date="2020-10" db="EMBL/GenBank/DDBJ databases">
        <authorList>
            <person name="Castelo-Branco R."/>
            <person name="Eusebio N."/>
            <person name="Adriana R."/>
            <person name="Vieira A."/>
            <person name="Brugerolle De Fraissinette N."/>
            <person name="Rezende De Castro R."/>
            <person name="Schneider M.P."/>
            <person name="Vasconcelos V."/>
            <person name="Leao P.N."/>
        </authorList>
    </citation>
    <scope>NUCLEOTIDE SEQUENCE</scope>
    <source>
        <strain evidence="5">LEGE 07157</strain>
    </source>
</reference>
<keyword evidence="2" id="KW-1133">Transmembrane helix</keyword>
<feature type="domain" description="TPM" evidence="4">
    <location>
        <begin position="44"/>
        <end position="168"/>
    </location>
</feature>
<organism evidence="5 6">
    <name type="scientific">Lusitaniella coriacea LEGE 07157</name>
    <dbReference type="NCBI Taxonomy" id="945747"/>
    <lineage>
        <taxon>Bacteria</taxon>
        <taxon>Bacillati</taxon>
        <taxon>Cyanobacteriota</taxon>
        <taxon>Cyanophyceae</taxon>
        <taxon>Spirulinales</taxon>
        <taxon>Lusitaniellaceae</taxon>
        <taxon>Lusitaniella</taxon>
    </lineage>
</organism>
<comment type="caution">
    <text evidence="5">The sequence shown here is derived from an EMBL/GenBank/DDBJ whole genome shotgun (WGS) entry which is preliminary data.</text>
</comment>
<feature type="chain" id="PRO_5035183614" evidence="3">
    <location>
        <begin position="28"/>
        <end position="518"/>
    </location>
</feature>
<evidence type="ECO:0000313" key="5">
    <source>
        <dbReference type="EMBL" id="MBE9116608.1"/>
    </source>
</evidence>
<feature type="region of interest" description="Disordered" evidence="1">
    <location>
        <begin position="496"/>
        <end position="518"/>
    </location>
</feature>
<dbReference type="Proteomes" id="UP000654482">
    <property type="component" value="Unassembled WGS sequence"/>
</dbReference>
<dbReference type="PANTHER" id="PTHR30373">
    <property type="entry name" value="UPF0603 PROTEIN YGCG"/>
    <property type="match status" value="1"/>
</dbReference>
<evidence type="ECO:0000256" key="2">
    <source>
        <dbReference type="SAM" id="Phobius"/>
    </source>
</evidence>
<keyword evidence="6" id="KW-1185">Reference proteome</keyword>
<dbReference type="PANTHER" id="PTHR30373:SF2">
    <property type="entry name" value="UPF0603 PROTEIN YGCG"/>
    <property type="match status" value="1"/>
</dbReference>
<accession>A0A8J7IUL5</accession>
<name>A0A8J7IUL5_9CYAN</name>
<gene>
    <name evidence="5" type="ORF">IQ249_11925</name>
</gene>
<dbReference type="RefSeq" id="WP_194029704.1">
    <property type="nucleotide sequence ID" value="NZ_JADEWZ010000016.1"/>
</dbReference>
<dbReference type="EMBL" id="JADEWZ010000016">
    <property type="protein sequence ID" value="MBE9116608.1"/>
    <property type="molecule type" value="Genomic_DNA"/>
</dbReference>